<comment type="caution">
    <text evidence="2">The sequence shown here is derived from an EMBL/GenBank/DDBJ whole genome shotgun (WGS) entry which is preliminary data.</text>
</comment>
<feature type="transmembrane region" description="Helical" evidence="1">
    <location>
        <begin position="30"/>
        <end position="47"/>
    </location>
</feature>
<accession>A0A537IXZ9</accession>
<feature type="transmembrane region" description="Helical" evidence="1">
    <location>
        <begin position="59"/>
        <end position="83"/>
    </location>
</feature>
<feature type="transmembrane region" description="Helical" evidence="1">
    <location>
        <begin position="89"/>
        <end position="111"/>
    </location>
</feature>
<dbReference type="Proteomes" id="UP000318834">
    <property type="component" value="Unassembled WGS sequence"/>
</dbReference>
<keyword evidence="1" id="KW-0812">Transmembrane</keyword>
<dbReference type="AlphaFoldDB" id="A0A537IXZ9"/>
<sequence>MQSFLLRWFFNSVAIYLTTRIIHGVRIPDFTAAIVAALVLGIVNAFIRPLVLILTLPVNILTLGLFTLVVNALMLYIVAAVTALSVTSFWSALVGALLIALISTPLSHVLIR</sequence>
<dbReference type="PANTHER" id="PTHR37309">
    <property type="entry name" value="SLR0284 PROTEIN"/>
    <property type="match status" value="1"/>
</dbReference>
<dbReference type="Pfam" id="PF04020">
    <property type="entry name" value="Phage_holin_4_2"/>
    <property type="match status" value="1"/>
</dbReference>
<proteinExistence type="predicted"/>
<evidence type="ECO:0000313" key="3">
    <source>
        <dbReference type="Proteomes" id="UP000318834"/>
    </source>
</evidence>
<protein>
    <submittedName>
        <fullName evidence="2">Phage holin family protein</fullName>
    </submittedName>
</protein>
<dbReference type="PANTHER" id="PTHR37309:SF1">
    <property type="entry name" value="SLR0284 PROTEIN"/>
    <property type="match status" value="1"/>
</dbReference>
<organism evidence="2 3">
    <name type="scientific">Candidatus Segetimicrobium genomatis</name>
    <dbReference type="NCBI Taxonomy" id="2569760"/>
    <lineage>
        <taxon>Bacteria</taxon>
        <taxon>Bacillati</taxon>
        <taxon>Candidatus Sysuimicrobiota</taxon>
        <taxon>Candidatus Sysuimicrobiia</taxon>
        <taxon>Candidatus Sysuimicrobiales</taxon>
        <taxon>Candidatus Segetimicrobiaceae</taxon>
        <taxon>Candidatus Segetimicrobium</taxon>
    </lineage>
</organism>
<dbReference type="EMBL" id="VBAP01000027">
    <property type="protein sequence ID" value="TMI76199.1"/>
    <property type="molecule type" value="Genomic_DNA"/>
</dbReference>
<keyword evidence="1" id="KW-0472">Membrane</keyword>
<name>A0A537IXZ9_9BACT</name>
<evidence type="ECO:0000256" key="1">
    <source>
        <dbReference type="SAM" id="Phobius"/>
    </source>
</evidence>
<reference evidence="2 3" key="1">
    <citation type="journal article" date="2019" name="Nat. Microbiol.">
        <title>Mediterranean grassland soil C-N compound turnover is dependent on rainfall and depth, and is mediated by genomically divergent microorganisms.</title>
        <authorList>
            <person name="Diamond S."/>
            <person name="Andeer P.F."/>
            <person name="Li Z."/>
            <person name="Crits-Christoph A."/>
            <person name="Burstein D."/>
            <person name="Anantharaman K."/>
            <person name="Lane K.R."/>
            <person name="Thomas B.C."/>
            <person name="Pan C."/>
            <person name="Northen T.R."/>
            <person name="Banfield J.F."/>
        </authorList>
    </citation>
    <scope>NUCLEOTIDE SEQUENCE [LARGE SCALE GENOMIC DNA]</scope>
    <source>
        <strain evidence="2">NP_8</strain>
    </source>
</reference>
<evidence type="ECO:0000313" key="2">
    <source>
        <dbReference type="EMBL" id="TMI76199.1"/>
    </source>
</evidence>
<gene>
    <name evidence="2" type="ORF">E6H05_04285</name>
</gene>
<keyword evidence="1" id="KW-1133">Transmembrane helix</keyword>
<dbReference type="InterPro" id="IPR007165">
    <property type="entry name" value="Phage_holin_4_2"/>
</dbReference>